<evidence type="ECO:0000313" key="2">
    <source>
        <dbReference type="EMBL" id="WUT86510.1"/>
    </source>
</evidence>
<dbReference type="RefSeq" id="WP_329402902.1">
    <property type="nucleotide sequence ID" value="NZ_CP109019.1"/>
</dbReference>
<dbReference type="Gene3D" id="3.40.1580.10">
    <property type="entry name" value="SMI1/KNR4-like"/>
    <property type="match status" value="1"/>
</dbReference>
<proteinExistence type="predicted"/>
<organism evidence="2 3">
    <name type="scientific">Streptomyces melanogenes</name>
    <dbReference type="NCBI Taxonomy" id="67326"/>
    <lineage>
        <taxon>Bacteria</taxon>
        <taxon>Bacillati</taxon>
        <taxon>Actinomycetota</taxon>
        <taxon>Actinomycetes</taxon>
        <taxon>Kitasatosporales</taxon>
        <taxon>Streptomycetaceae</taxon>
        <taxon>Streptomyces</taxon>
    </lineage>
</organism>
<reference evidence="2" key="1">
    <citation type="submission" date="2022-10" db="EMBL/GenBank/DDBJ databases">
        <title>The complete genomes of actinobacterial strains from the NBC collection.</title>
        <authorList>
            <person name="Joergensen T.S."/>
            <person name="Alvarez Arevalo M."/>
            <person name="Sterndorff E.B."/>
            <person name="Faurdal D."/>
            <person name="Vuksanovic O."/>
            <person name="Mourched A.-S."/>
            <person name="Charusanti P."/>
            <person name="Shaw S."/>
            <person name="Blin K."/>
            <person name="Weber T."/>
        </authorList>
    </citation>
    <scope>NUCLEOTIDE SEQUENCE</scope>
    <source>
        <strain evidence="2">NBC_00668</strain>
    </source>
</reference>
<dbReference type="Proteomes" id="UP001432060">
    <property type="component" value="Chromosome"/>
</dbReference>
<accession>A0ABZ1XV80</accession>
<dbReference type="SUPFAM" id="SSF160631">
    <property type="entry name" value="SMI1/KNR4-like"/>
    <property type="match status" value="1"/>
</dbReference>
<dbReference type="InterPro" id="IPR037883">
    <property type="entry name" value="Knr4/Smi1-like_sf"/>
</dbReference>
<dbReference type="PANTHER" id="PTHR47432">
    <property type="entry name" value="CELL WALL ASSEMBLY REGULATOR SMI1"/>
    <property type="match status" value="1"/>
</dbReference>
<dbReference type="Pfam" id="PF09346">
    <property type="entry name" value="SMI1_KNR4"/>
    <property type="match status" value="1"/>
</dbReference>
<evidence type="ECO:0000313" key="3">
    <source>
        <dbReference type="Proteomes" id="UP001432060"/>
    </source>
</evidence>
<keyword evidence="3" id="KW-1185">Reference proteome</keyword>
<gene>
    <name evidence="2" type="ORF">OG515_32085</name>
</gene>
<name>A0ABZ1XV80_9ACTN</name>
<protein>
    <submittedName>
        <fullName evidence="2">SMI1/KNR4 family protein</fullName>
    </submittedName>
</protein>
<dbReference type="InterPro" id="IPR018958">
    <property type="entry name" value="Knr4/Smi1-like_dom"/>
</dbReference>
<dbReference type="EMBL" id="CP109019">
    <property type="protein sequence ID" value="WUT86510.1"/>
    <property type="molecule type" value="Genomic_DNA"/>
</dbReference>
<dbReference type="SMART" id="SM00860">
    <property type="entry name" value="SMI1_KNR4"/>
    <property type="match status" value="1"/>
</dbReference>
<dbReference type="InterPro" id="IPR051873">
    <property type="entry name" value="KNR4/SMI1_regulator"/>
</dbReference>
<evidence type="ECO:0000259" key="1">
    <source>
        <dbReference type="SMART" id="SM00860"/>
    </source>
</evidence>
<sequence>MTPDGTPMRSVELADAVEDFERLAFLVEETGERVGVTAGGELVGVVLPAAELAELEHWAQRGSGAPLPVPDASLESVPGPEQQGPYTRYVHADGLRMTLTRDRVIVAEVRSARDLAWLEERARQGRQGYMDPKQSAAFAEFLASQPPSVLPKDQSQAPEPRPEEIAVRQVTDAWQRIETWLRVPAPASYASLKPGASQEEINSAERALGVRIPADLKALWALHDGARTVHGEAFLMDNARLMGIAQVVELHGYWGKNYDFRDDPDKPSDLWDHRWIPVCSLGEHSWATGLYLDAGTGELWSWDEHANRQVEYESLTSYLEEMVDALEAPGLFTGARPSRERGALVWRVPDYPDPDHPWVEYTG</sequence>
<feature type="domain" description="Knr4/Smi1-like" evidence="1">
    <location>
        <begin position="195"/>
        <end position="321"/>
    </location>
</feature>
<dbReference type="PANTHER" id="PTHR47432:SF1">
    <property type="entry name" value="CELL WALL ASSEMBLY REGULATOR SMI1"/>
    <property type="match status" value="1"/>
</dbReference>